<dbReference type="EMBL" id="HACA01021063">
    <property type="protein sequence ID" value="CDW38424.1"/>
    <property type="molecule type" value="Transcribed_RNA"/>
</dbReference>
<reference evidence="1" key="1">
    <citation type="submission" date="2014-05" db="EMBL/GenBank/DDBJ databases">
        <authorList>
            <person name="Chronopoulou M."/>
        </authorList>
    </citation>
    <scope>NUCLEOTIDE SEQUENCE</scope>
    <source>
        <tissue evidence="1">Whole organism</tissue>
    </source>
</reference>
<sequence>MSVHTYHKHIVLQNIEILFLKKKIWTQVNLIREMKRKLKVYKKNFRSKNPGDSILNFHTIKAKINNHSNGSYCPNNCYLALRSSNNLSIFPHNLDKDGLNNLNITGVFFYSIAKPPLSQTESIDQIILPLLHIQMGIVQKLFSLLCEKI</sequence>
<dbReference type="AlphaFoldDB" id="A0A0K2UJG4"/>
<organism evidence="1">
    <name type="scientific">Lepeophtheirus salmonis</name>
    <name type="common">Salmon louse</name>
    <name type="synonym">Caligus salmonis</name>
    <dbReference type="NCBI Taxonomy" id="72036"/>
    <lineage>
        <taxon>Eukaryota</taxon>
        <taxon>Metazoa</taxon>
        <taxon>Ecdysozoa</taxon>
        <taxon>Arthropoda</taxon>
        <taxon>Crustacea</taxon>
        <taxon>Multicrustacea</taxon>
        <taxon>Hexanauplia</taxon>
        <taxon>Copepoda</taxon>
        <taxon>Siphonostomatoida</taxon>
        <taxon>Caligidae</taxon>
        <taxon>Lepeophtheirus</taxon>
    </lineage>
</organism>
<protein>
    <submittedName>
        <fullName evidence="1">Uncharacterized protein</fullName>
    </submittedName>
</protein>
<name>A0A0K2UJG4_LEPSM</name>
<proteinExistence type="predicted"/>
<accession>A0A0K2UJG4</accession>
<evidence type="ECO:0000313" key="1">
    <source>
        <dbReference type="EMBL" id="CDW38424.1"/>
    </source>
</evidence>